<accession>A0A0R1TQF1</accession>
<dbReference type="RefSeq" id="WP_025086638.1">
    <property type="nucleotide sequence ID" value="NZ_AZFT01000053.1"/>
</dbReference>
<evidence type="ECO:0000256" key="1">
    <source>
        <dbReference type="ARBA" id="ARBA00005397"/>
    </source>
</evidence>
<gene>
    <name evidence="2" type="primary">mecA</name>
    <name evidence="4" type="ORF">FC32_GL000790</name>
</gene>
<dbReference type="GO" id="GO:0030674">
    <property type="term" value="F:protein-macromolecule adaptor activity"/>
    <property type="evidence" value="ECO:0007669"/>
    <property type="project" value="UniProtKB-UniRule"/>
</dbReference>
<dbReference type="InterPro" id="IPR038471">
    <property type="entry name" value="MecA_C_sf"/>
</dbReference>
<dbReference type="EMBL" id="AZFT01000053">
    <property type="protein sequence ID" value="KRL83536.1"/>
    <property type="molecule type" value="Genomic_DNA"/>
</dbReference>
<name>A0A0R1TQF1_9LACO</name>
<evidence type="ECO:0000256" key="2">
    <source>
        <dbReference type="HAMAP-Rule" id="MF_01124"/>
    </source>
</evidence>
<organism evidence="4 5">
    <name type="scientific">Ligilactobacillus apodemi DSM 16634 = JCM 16172</name>
    <dbReference type="NCBI Taxonomy" id="1423724"/>
    <lineage>
        <taxon>Bacteria</taxon>
        <taxon>Bacillati</taxon>
        <taxon>Bacillota</taxon>
        <taxon>Bacilli</taxon>
        <taxon>Lactobacillales</taxon>
        <taxon>Lactobacillaceae</taxon>
        <taxon>Ligilactobacillus</taxon>
    </lineage>
</organism>
<dbReference type="PANTHER" id="PTHR39161">
    <property type="entry name" value="ADAPTER PROTEIN MECA"/>
    <property type="match status" value="1"/>
</dbReference>
<proteinExistence type="inferred from homology"/>
<dbReference type="STRING" id="1423724.FC32_GL000790"/>
<keyword evidence="5" id="KW-1185">Reference proteome</keyword>
<feature type="compositionally biased region" description="Polar residues" evidence="3">
    <location>
        <begin position="83"/>
        <end position="101"/>
    </location>
</feature>
<dbReference type="InterPro" id="IPR008681">
    <property type="entry name" value="Neg-reg_MecA"/>
</dbReference>
<evidence type="ECO:0000313" key="4">
    <source>
        <dbReference type="EMBL" id="KRL83536.1"/>
    </source>
</evidence>
<comment type="caution">
    <text evidence="4">The sequence shown here is derived from an EMBL/GenBank/DDBJ whole genome shotgun (WGS) entry which is preliminary data.</text>
</comment>
<dbReference type="AlphaFoldDB" id="A0A0R1TQF1"/>
<protein>
    <recommendedName>
        <fullName evidence="2">Adapter protein MecA</fullName>
    </recommendedName>
</protein>
<sequence length="249" mass="28324">MEMEKVNENTIRVLLGTEDLTDRGITVLDLLGNQKEIENFFFSILEEVDKDHEFRDNDAVTFQLIPNQNGLELFITKVDPNKTESSSSLPRNASSKSGQDDQQLNIAGAGIGNDLADYIRKQLTEDNEKYQRQTPALTDDGDGVSGYLNTDKDSQYRYLVSFADFEDFIQLAKSFNYDSTVSNLYSLDGIYYLELVFFADQMEPADVQDAMALVYEYGKKEQFESAVVKERGKCLMEHAAFELARYHFG</sequence>
<dbReference type="Pfam" id="PF05389">
    <property type="entry name" value="MecA"/>
    <property type="match status" value="1"/>
</dbReference>
<reference evidence="4 5" key="1">
    <citation type="journal article" date="2015" name="Genome Announc.">
        <title>Expanding the biotechnology potential of lactobacilli through comparative genomics of 213 strains and associated genera.</title>
        <authorList>
            <person name="Sun Z."/>
            <person name="Harris H.M."/>
            <person name="McCann A."/>
            <person name="Guo C."/>
            <person name="Argimon S."/>
            <person name="Zhang W."/>
            <person name="Yang X."/>
            <person name="Jeffery I.B."/>
            <person name="Cooney J.C."/>
            <person name="Kagawa T.F."/>
            <person name="Liu W."/>
            <person name="Song Y."/>
            <person name="Salvetti E."/>
            <person name="Wrobel A."/>
            <person name="Rasinkangas P."/>
            <person name="Parkhill J."/>
            <person name="Rea M.C."/>
            <person name="O'Sullivan O."/>
            <person name="Ritari J."/>
            <person name="Douillard F.P."/>
            <person name="Paul Ross R."/>
            <person name="Yang R."/>
            <person name="Briner A.E."/>
            <person name="Felis G.E."/>
            <person name="de Vos W.M."/>
            <person name="Barrangou R."/>
            <person name="Klaenhammer T.R."/>
            <person name="Caufield P.W."/>
            <person name="Cui Y."/>
            <person name="Zhang H."/>
            <person name="O'Toole P.W."/>
        </authorList>
    </citation>
    <scope>NUCLEOTIDE SEQUENCE [LARGE SCALE GENOMIC DNA]</scope>
    <source>
        <strain evidence="4 5">DSM 16634</strain>
    </source>
</reference>
<dbReference type="Proteomes" id="UP000051324">
    <property type="component" value="Unassembled WGS sequence"/>
</dbReference>
<dbReference type="OrthoDB" id="2360201at2"/>
<dbReference type="PANTHER" id="PTHR39161:SF1">
    <property type="entry name" value="ADAPTER PROTEIN MECA 1"/>
    <property type="match status" value="1"/>
</dbReference>
<dbReference type="HAMAP" id="MF_01124">
    <property type="entry name" value="MecA"/>
    <property type="match status" value="1"/>
</dbReference>
<evidence type="ECO:0000313" key="5">
    <source>
        <dbReference type="Proteomes" id="UP000051324"/>
    </source>
</evidence>
<dbReference type="eggNOG" id="COG4862">
    <property type="taxonomic scope" value="Bacteria"/>
</dbReference>
<dbReference type="PATRIC" id="fig|1423724.4.peg.829"/>
<comment type="function">
    <text evidence="2">Enables the recognition and targeting of unfolded and aggregated proteins to the ClpC protease or to other proteins involved in proteolysis.</text>
</comment>
<evidence type="ECO:0000256" key="3">
    <source>
        <dbReference type="SAM" id="MobiDB-lite"/>
    </source>
</evidence>
<comment type="similarity">
    <text evidence="1 2">Belongs to the MecA family.</text>
</comment>
<feature type="region of interest" description="Disordered" evidence="3">
    <location>
        <begin position="82"/>
        <end position="101"/>
    </location>
</feature>
<dbReference type="Gene3D" id="3.30.70.1950">
    <property type="match status" value="1"/>
</dbReference>
<comment type="domain">
    <text evidence="2">The N-terminal domain probably binds unfolded/aggregated proteins; the C-terminal domain interacts with ClpC.</text>
</comment>
<comment type="subunit">
    <text evidence="2">Homodimer.</text>
</comment>
<dbReference type="PIRSF" id="PIRSF029008">
    <property type="entry name" value="MecA"/>
    <property type="match status" value="1"/>
</dbReference>